<evidence type="ECO:0000313" key="2">
    <source>
        <dbReference type="Proteomes" id="UP000683139"/>
    </source>
</evidence>
<dbReference type="RefSeq" id="WP_213515809.1">
    <property type="nucleotide sequence ID" value="NZ_BOSE01000004.1"/>
</dbReference>
<gene>
    <name evidence="1" type="ORF">J40TS1_26570</name>
</gene>
<proteinExistence type="predicted"/>
<organism evidence="1 2">
    <name type="scientific">Paenibacillus montaniterrae</name>
    <dbReference type="NCBI Taxonomy" id="429341"/>
    <lineage>
        <taxon>Bacteria</taxon>
        <taxon>Bacillati</taxon>
        <taxon>Bacillota</taxon>
        <taxon>Bacilli</taxon>
        <taxon>Bacillales</taxon>
        <taxon>Paenibacillaceae</taxon>
        <taxon>Paenibacillus</taxon>
    </lineage>
</organism>
<name>A0A920CY50_9BACL</name>
<dbReference type="Proteomes" id="UP000683139">
    <property type="component" value="Unassembled WGS sequence"/>
</dbReference>
<sequence>MTENKLILAIQTPLINGRAERSADKKRQQKMERMKHYELIGYRIAYYLLQNEQLAQQAVKLTLRELYENDHFFAAAAAEQEQLLQKCCKRHAIRLHTTFLQRSKLAE</sequence>
<comment type="caution">
    <text evidence="1">The sequence shown here is derived from an EMBL/GenBank/DDBJ whole genome shotgun (WGS) entry which is preliminary data.</text>
</comment>
<dbReference type="EMBL" id="BOSE01000004">
    <property type="protein sequence ID" value="GIP17015.1"/>
    <property type="molecule type" value="Genomic_DNA"/>
</dbReference>
<accession>A0A920CY50</accession>
<dbReference type="AlphaFoldDB" id="A0A920CY50"/>
<evidence type="ECO:0000313" key="1">
    <source>
        <dbReference type="EMBL" id="GIP17015.1"/>
    </source>
</evidence>
<keyword evidence="2" id="KW-1185">Reference proteome</keyword>
<protein>
    <submittedName>
        <fullName evidence="1">Uncharacterized protein</fullName>
    </submittedName>
</protein>
<reference evidence="1" key="1">
    <citation type="submission" date="2021-03" db="EMBL/GenBank/DDBJ databases">
        <title>Antimicrobial resistance genes in bacteria isolated from Japanese honey, and their potential for conferring macrolide and lincosamide resistance in the American foulbrood pathogen Paenibacillus larvae.</title>
        <authorList>
            <person name="Okamoto M."/>
            <person name="Kumagai M."/>
            <person name="Kanamori H."/>
            <person name="Takamatsu D."/>
        </authorList>
    </citation>
    <scope>NUCLEOTIDE SEQUENCE</scope>
    <source>
        <strain evidence="1">J40TS1</strain>
    </source>
</reference>